<name>A0A495VSS7_9PSEU</name>
<comment type="caution">
    <text evidence="2">The sequence shown here is derived from an EMBL/GenBank/DDBJ whole genome shotgun (WGS) entry which is preliminary data.</text>
</comment>
<keyword evidence="3" id="KW-1185">Reference proteome</keyword>
<evidence type="ECO:0000313" key="2">
    <source>
        <dbReference type="EMBL" id="RKT52426.1"/>
    </source>
</evidence>
<organism evidence="2 3">
    <name type="scientific">Saccharothrix australiensis</name>
    <dbReference type="NCBI Taxonomy" id="2072"/>
    <lineage>
        <taxon>Bacteria</taxon>
        <taxon>Bacillati</taxon>
        <taxon>Actinomycetota</taxon>
        <taxon>Actinomycetes</taxon>
        <taxon>Pseudonocardiales</taxon>
        <taxon>Pseudonocardiaceae</taxon>
        <taxon>Saccharothrix</taxon>
    </lineage>
</organism>
<proteinExistence type="predicted"/>
<dbReference type="Proteomes" id="UP000282084">
    <property type="component" value="Unassembled WGS sequence"/>
</dbReference>
<dbReference type="EMBL" id="RBXO01000001">
    <property type="protein sequence ID" value="RKT52426.1"/>
    <property type="molecule type" value="Genomic_DNA"/>
</dbReference>
<feature type="region of interest" description="Disordered" evidence="1">
    <location>
        <begin position="237"/>
        <end position="261"/>
    </location>
</feature>
<dbReference type="AlphaFoldDB" id="A0A495VSS7"/>
<feature type="compositionally biased region" description="Basic residues" evidence="1">
    <location>
        <begin position="85"/>
        <end position="96"/>
    </location>
</feature>
<reference evidence="2 3" key="1">
    <citation type="submission" date="2018-10" db="EMBL/GenBank/DDBJ databases">
        <title>Sequencing the genomes of 1000 actinobacteria strains.</title>
        <authorList>
            <person name="Klenk H.-P."/>
        </authorList>
    </citation>
    <scope>NUCLEOTIDE SEQUENCE [LARGE SCALE GENOMIC DNA]</scope>
    <source>
        <strain evidence="2 3">DSM 43800</strain>
    </source>
</reference>
<evidence type="ECO:0000313" key="3">
    <source>
        <dbReference type="Proteomes" id="UP000282084"/>
    </source>
</evidence>
<evidence type="ECO:0000256" key="1">
    <source>
        <dbReference type="SAM" id="MobiDB-lite"/>
    </source>
</evidence>
<sequence>MVRVPDDLYMQVDASWTPDRSIPKPCVAGSNPAGGTHLSPGESGPEQRQRARGLNFPVSRHRLESAAVLHGTHHGLTTASAGRNSVRRGGRRKRSKPGSCRIVASRSSCSAHRDRSARSSKRPLTSANAVKGLIRPSGCVRWSPASTGVRGKYRPKFGIARPVLQSSLHALRAVPLPVGAVAGADEDPVVHSHRPGVHRLRCAAVRQAADTLEHCSALMCPCSSGSRWPSRISLSCPTGQSRSVKNGASAPTTSSTYFSPS</sequence>
<accession>A0A495VSS7</accession>
<feature type="region of interest" description="Disordered" evidence="1">
    <location>
        <begin position="70"/>
        <end position="127"/>
    </location>
</feature>
<feature type="region of interest" description="Disordered" evidence="1">
    <location>
        <begin position="19"/>
        <end position="52"/>
    </location>
</feature>
<gene>
    <name evidence="2" type="ORF">C8E97_0936</name>
</gene>
<protein>
    <submittedName>
        <fullName evidence="2">Uncharacterized protein</fullName>
    </submittedName>
</protein>